<evidence type="ECO:0000256" key="3">
    <source>
        <dbReference type="ARBA" id="ARBA00022487"/>
    </source>
</evidence>
<dbReference type="SMART" id="SM01110">
    <property type="entry name" value="Cutinase"/>
    <property type="match status" value="1"/>
</dbReference>
<dbReference type="AlphaFoldDB" id="A0A3S4T265"/>
<evidence type="ECO:0000256" key="5">
    <source>
        <dbReference type="ARBA" id="ARBA00022729"/>
    </source>
</evidence>
<dbReference type="OrthoDB" id="3690529at2"/>
<feature type="compositionally biased region" description="Polar residues" evidence="9">
    <location>
        <begin position="227"/>
        <end position="240"/>
    </location>
</feature>
<evidence type="ECO:0000256" key="1">
    <source>
        <dbReference type="ARBA" id="ARBA00004613"/>
    </source>
</evidence>
<dbReference type="InterPro" id="IPR043580">
    <property type="entry name" value="CUTINASE_1"/>
</dbReference>
<evidence type="ECO:0000256" key="8">
    <source>
        <dbReference type="RuleBase" id="RU361263"/>
    </source>
</evidence>
<proteinExistence type="inferred from homology"/>
<evidence type="ECO:0000256" key="7">
    <source>
        <dbReference type="ARBA" id="ARBA00023157"/>
    </source>
</evidence>
<keyword evidence="4 8" id="KW-0964">Secreted</keyword>
<keyword evidence="7" id="KW-1015">Disulfide bond</keyword>
<comment type="function">
    <text evidence="8">Catalyzes the hydrolysis of complex carboxylic polyesters found in the cell wall of plants. Degrades cutin, a macromolecule that forms the structure of the plant cuticle.</text>
</comment>
<evidence type="ECO:0000256" key="9">
    <source>
        <dbReference type="SAM" id="MobiDB-lite"/>
    </source>
</evidence>
<gene>
    <name evidence="10" type="ORF">NCTC10485_03359</name>
</gene>
<feature type="signal peptide" evidence="8">
    <location>
        <begin position="1"/>
        <end position="27"/>
    </location>
</feature>
<accession>A0A3S4T265</accession>
<dbReference type="GO" id="GO:0052689">
    <property type="term" value="F:carboxylic ester hydrolase activity"/>
    <property type="evidence" value="ECO:0007669"/>
    <property type="project" value="UniProtKB-KW"/>
</dbReference>
<keyword evidence="6 8" id="KW-0378">Hydrolase</keyword>
<keyword evidence="3 8" id="KW-0719">Serine esterase</keyword>
<dbReference type="PANTHER" id="PTHR33630:SF9">
    <property type="entry name" value="CUTINASE 4"/>
    <property type="match status" value="1"/>
</dbReference>
<evidence type="ECO:0000313" key="11">
    <source>
        <dbReference type="Proteomes" id="UP000282551"/>
    </source>
</evidence>
<comment type="subcellular location">
    <subcellularLocation>
        <location evidence="1 8">Secreted</location>
    </subcellularLocation>
</comment>
<evidence type="ECO:0000256" key="6">
    <source>
        <dbReference type="ARBA" id="ARBA00022801"/>
    </source>
</evidence>
<feature type="region of interest" description="Disordered" evidence="9">
    <location>
        <begin position="226"/>
        <end position="272"/>
    </location>
</feature>
<name>A0A3S4T265_MYCCI</name>
<sequence length="272" mass="28501">MFVRRAVRRWAQLGASALVLTAIPLTAPVAPWAAADDCPIAEVVFARGTDEPAGMGRVGDAMVNSLRRQTGGLPIRTYPVDYKATITQRHSGAGAKDAIDRIKSTADACPDTKIVLGGYSQGASVVNIVAGFDGVNWGDPLPRKYMDHVAAVATFGNVAGRTGGSTPTQDSPLAAKAIDLCHPSDPICHDGPGNSWSGHTEGYIPVYTDRAAAFIAAALLTHGTPKYGSQSPYAPQTEYGQGTGPQQPRTVRPVPPGRTSTVPEPYYGGSFI</sequence>
<keyword evidence="5 8" id="KW-0732">Signal</keyword>
<dbReference type="InterPro" id="IPR000675">
    <property type="entry name" value="Cutinase/axe"/>
</dbReference>
<dbReference type="EC" id="3.1.1.-" evidence="8"/>
<feature type="compositionally biased region" description="Low complexity" evidence="9">
    <location>
        <begin position="244"/>
        <end position="263"/>
    </location>
</feature>
<dbReference type="GO" id="GO:0005576">
    <property type="term" value="C:extracellular region"/>
    <property type="evidence" value="ECO:0007669"/>
    <property type="project" value="UniProtKB-SubCell"/>
</dbReference>
<dbReference type="SUPFAM" id="SSF53474">
    <property type="entry name" value="alpha/beta-Hydrolases"/>
    <property type="match status" value="1"/>
</dbReference>
<dbReference type="InterPro" id="IPR029058">
    <property type="entry name" value="AB_hydrolase_fold"/>
</dbReference>
<protein>
    <recommendedName>
        <fullName evidence="8">Cutinase</fullName>
        <ecNumber evidence="8">3.1.1.-</ecNumber>
    </recommendedName>
</protein>
<evidence type="ECO:0000313" key="10">
    <source>
        <dbReference type="EMBL" id="VEG49054.1"/>
    </source>
</evidence>
<dbReference type="Pfam" id="PF01083">
    <property type="entry name" value="Cutinase"/>
    <property type="match status" value="1"/>
</dbReference>
<dbReference type="Gene3D" id="3.40.50.1820">
    <property type="entry name" value="alpha/beta hydrolase"/>
    <property type="match status" value="1"/>
</dbReference>
<keyword evidence="11" id="KW-1185">Reference proteome</keyword>
<dbReference type="PROSITE" id="PS00155">
    <property type="entry name" value="CUTINASE_1"/>
    <property type="match status" value="1"/>
</dbReference>
<reference evidence="10 11" key="1">
    <citation type="submission" date="2018-12" db="EMBL/GenBank/DDBJ databases">
        <authorList>
            <consortium name="Pathogen Informatics"/>
        </authorList>
    </citation>
    <scope>NUCLEOTIDE SEQUENCE [LARGE SCALE GENOMIC DNA]</scope>
    <source>
        <strain evidence="10 11">NCTC10485</strain>
    </source>
</reference>
<comment type="similarity">
    <text evidence="2 8">Belongs to the cutinase family.</text>
</comment>
<dbReference type="Proteomes" id="UP000282551">
    <property type="component" value="Chromosome"/>
</dbReference>
<feature type="chain" id="PRO_5039756811" description="Cutinase" evidence="8">
    <location>
        <begin position="28"/>
        <end position="272"/>
    </location>
</feature>
<evidence type="ECO:0000256" key="4">
    <source>
        <dbReference type="ARBA" id="ARBA00022525"/>
    </source>
</evidence>
<dbReference type="PANTHER" id="PTHR33630">
    <property type="entry name" value="CUTINASE RV1984C-RELATED-RELATED"/>
    <property type="match status" value="1"/>
</dbReference>
<dbReference type="RefSeq" id="WP_126334773.1">
    <property type="nucleotide sequence ID" value="NZ_AP022604.1"/>
</dbReference>
<evidence type="ECO:0000256" key="2">
    <source>
        <dbReference type="ARBA" id="ARBA00007534"/>
    </source>
</evidence>
<dbReference type="EMBL" id="LR134355">
    <property type="protein sequence ID" value="VEG49054.1"/>
    <property type="molecule type" value="Genomic_DNA"/>
</dbReference>
<organism evidence="10 11">
    <name type="scientific">Mycolicibacterium chitae</name>
    <name type="common">Mycobacterium chitae</name>
    <dbReference type="NCBI Taxonomy" id="1792"/>
    <lineage>
        <taxon>Bacteria</taxon>
        <taxon>Bacillati</taxon>
        <taxon>Actinomycetota</taxon>
        <taxon>Actinomycetes</taxon>
        <taxon>Mycobacteriales</taxon>
        <taxon>Mycobacteriaceae</taxon>
        <taxon>Mycolicibacterium</taxon>
    </lineage>
</organism>